<feature type="non-terminal residue" evidence="1">
    <location>
        <position position="1"/>
    </location>
</feature>
<reference evidence="1" key="1">
    <citation type="journal article" date="2021" name="J Fungi (Basel)">
        <title>Virulence traits and population genomics of the black yeast Aureobasidium melanogenum.</title>
        <authorList>
            <person name="Cernosa A."/>
            <person name="Sun X."/>
            <person name="Gostincar C."/>
            <person name="Fang C."/>
            <person name="Gunde-Cimerman N."/>
            <person name="Song Z."/>
        </authorList>
    </citation>
    <scope>NUCLEOTIDE SEQUENCE</scope>
    <source>
        <strain evidence="1">EXF-9298</strain>
    </source>
</reference>
<dbReference type="EMBL" id="JAHFXS010000825">
    <property type="protein sequence ID" value="KAG9981615.1"/>
    <property type="molecule type" value="Genomic_DNA"/>
</dbReference>
<comment type="caution">
    <text evidence="1">The sequence shown here is derived from an EMBL/GenBank/DDBJ whole genome shotgun (WGS) entry which is preliminary data.</text>
</comment>
<evidence type="ECO:0000313" key="2">
    <source>
        <dbReference type="Proteomes" id="UP000729357"/>
    </source>
</evidence>
<sequence>MPVNEQRWNMPLTCGSLYQSPKTDPPYDNMRRKEIITAQEVQAEQEHKKALKQARIDYKKLGNAAAIAAKAMRAKDFKSCIFEWQLGCCIVCNHETRTVHIL</sequence>
<gene>
    <name evidence="1" type="ORF">KCU98_g7343</name>
</gene>
<dbReference type="Proteomes" id="UP000729357">
    <property type="component" value="Unassembled WGS sequence"/>
</dbReference>
<accession>A0A9P8JVY7</accession>
<organism evidence="1 2">
    <name type="scientific">Aureobasidium melanogenum</name>
    <name type="common">Aureobasidium pullulans var. melanogenum</name>
    <dbReference type="NCBI Taxonomy" id="46634"/>
    <lineage>
        <taxon>Eukaryota</taxon>
        <taxon>Fungi</taxon>
        <taxon>Dikarya</taxon>
        <taxon>Ascomycota</taxon>
        <taxon>Pezizomycotina</taxon>
        <taxon>Dothideomycetes</taxon>
        <taxon>Dothideomycetidae</taxon>
        <taxon>Dothideales</taxon>
        <taxon>Saccotheciaceae</taxon>
        <taxon>Aureobasidium</taxon>
    </lineage>
</organism>
<name>A0A9P8JVY7_AURME</name>
<protein>
    <submittedName>
        <fullName evidence="1">Uncharacterized protein</fullName>
    </submittedName>
</protein>
<evidence type="ECO:0000313" key="1">
    <source>
        <dbReference type="EMBL" id="KAG9981615.1"/>
    </source>
</evidence>
<keyword evidence="2" id="KW-1185">Reference proteome</keyword>
<reference evidence="1" key="2">
    <citation type="submission" date="2021-08" db="EMBL/GenBank/DDBJ databases">
        <authorList>
            <person name="Gostincar C."/>
            <person name="Sun X."/>
            <person name="Song Z."/>
            <person name="Gunde-Cimerman N."/>
        </authorList>
    </citation>
    <scope>NUCLEOTIDE SEQUENCE</scope>
    <source>
        <strain evidence="1">EXF-9298</strain>
    </source>
</reference>
<dbReference type="AlphaFoldDB" id="A0A9P8JVY7"/>
<proteinExistence type="predicted"/>